<dbReference type="GO" id="GO:0005524">
    <property type="term" value="F:ATP binding"/>
    <property type="evidence" value="ECO:0007669"/>
    <property type="project" value="InterPro"/>
</dbReference>
<dbReference type="SUPFAM" id="SSF56112">
    <property type="entry name" value="Protein kinase-like (PK-like)"/>
    <property type="match status" value="1"/>
</dbReference>
<name>A0A6C0KUL0_9ZZZZ</name>
<protein>
    <recommendedName>
        <fullName evidence="1">Protein kinase domain-containing protein</fullName>
    </recommendedName>
</protein>
<dbReference type="PROSITE" id="PS00108">
    <property type="entry name" value="PROTEIN_KINASE_ST"/>
    <property type="match status" value="1"/>
</dbReference>
<reference evidence="2" key="1">
    <citation type="journal article" date="2020" name="Nature">
        <title>Giant virus diversity and host interactions through global metagenomics.</title>
        <authorList>
            <person name="Schulz F."/>
            <person name="Roux S."/>
            <person name="Paez-Espino D."/>
            <person name="Jungbluth S."/>
            <person name="Walsh D.A."/>
            <person name="Denef V.J."/>
            <person name="McMahon K.D."/>
            <person name="Konstantinidis K.T."/>
            <person name="Eloe-Fadrosh E.A."/>
            <person name="Kyrpides N.C."/>
            <person name="Woyke T."/>
        </authorList>
    </citation>
    <scope>NUCLEOTIDE SEQUENCE</scope>
    <source>
        <strain evidence="2">GVMAG-S-3300013093-109</strain>
    </source>
</reference>
<dbReference type="InterPro" id="IPR000719">
    <property type="entry name" value="Prot_kinase_dom"/>
</dbReference>
<proteinExistence type="predicted"/>
<organism evidence="2">
    <name type="scientific">viral metagenome</name>
    <dbReference type="NCBI Taxonomy" id="1070528"/>
    <lineage>
        <taxon>unclassified sequences</taxon>
        <taxon>metagenomes</taxon>
        <taxon>organismal metagenomes</taxon>
    </lineage>
</organism>
<dbReference type="Gene3D" id="1.10.510.10">
    <property type="entry name" value="Transferase(Phosphotransferase) domain 1"/>
    <property type="match status" value="1"/>
</dbReference>
<dbReference type="PROSITE" id="PS50011">
    <property type="entry name" value="PROTEIN_KINASE_DOM"/>
    <property type="match status" value="1"/>
</dbReference>
<dbReference type="InterPro" id="IPR008271">
    <property type="entry name" value="Ser/Thr_kinase_AS"/>
</dbReference>
<feature type="domain" description="Protein kinase" evidence="1">
    <location>
        <begin position="56"/>
        <end position="335"/>
    </location>
</feature>
<dbReference type="GO" id="GO:0004672">
    <property type="term" value="F:protein kinase activity"/>
    <property type="evidence" value="ECO:0007669"/>
    <property type="project" value="InterPro"/>
</dbReference>
<accession>A0A6C0KUL0</accession>
<sequence length="335" mass="37802">MCIHSHHCGAWISLESIGISAQGCLRTPEWLQQISLPIYQSIVNPSIYIDLPQHTLTCTKNASHGSFGFIDVAIFKTAEGSKDVYVKRPIMIGKSLLQEACLQSLVHKRLSEIGFPMGAPKVTHIFRLRDRSICFAMEPVDGAITLDRYLDATPSSLFSTVIVDCLLQLSAMIWHLDHIGINHRDVKPSNFLIVEHDVPIRKILTVENEIIEISSKYSLTLIDFGFSCIGSTKTQISNLALSTVYPPSDPCPKEGRDLYLFLGLLYADYHTKMPAPLKQLFESWIDEPGSKLCAFMRKDKEYSKKWLYFMAGNDQIKRFQSNPTRIVADLQALHL</sequence>
<dbReference type="EMBL" id="MN740968">
    <property type="protein sequence ID" value="QHU20387.1"/>
    <property type="molecule type" value="Genomic_DNA"/>
</dbReference>
<dbReference type="InterPro" id="IPR011009">
    <property type="entry name" value="Kinase-like_dom_sf"/>
</dbReference>
<evidence type="ECO:0000259" key="1">
    <source>
        <dbReference type="PROSITE" id="PS50011"/>
    </source>
</evidence>
<dbReference type="AlphaFoldDB" id="A0A6C0KUL0"/>
<evidence type="ECO:0000313" key="2">
    <source>
        <dbReference type="EMBL" id="QHU20387.1"/>
    </source>
</evidence>